<keyword evidence="4" id="KW-1185">Reference proteome</keyword>
<dbReference type="GO" id="GO:0008474">
    <property type="term" value="F:palmitoyl-(protein) hydrolase activity"/>
    <property type="evidence" value="ECO:0007669"/>
    <property type="project" value="TreeGrafter"/>
</dbReference>
<sequence>MAAVFLSYLRLPVLVSSGLAALASGLLYFKQNELIYPRNIPVGSRTGAGVPRPSQFGITDFEELQIPTPDGETLSAFLIRPSNKGLSKNVTILMFHGNAGNIGHRVPIARVLEENIGCTVLMLEYRGYGLSSGTPNEEGIRIDAQTGLDYIRQQEETKRSKIVVYGQSLGGAVSIQLVAKNQEAKDIAGLVLENTFTTIRKLIPSAFPPAKYLAPLCHQYWPSEDILPQITEIPILFLSGLKDEIVPPSHMRKLYSHLKQEIKCNASKTSEGNSKKSLKCDDECARLERNRKLALALNIDPEAHKDEHIPYSAETLRMFQEHVTWGQTQEREFRVFAADAAEKRLRFKPMPAKQRAFIHALADDFAFDSESMDPEPHRHVAVFKTPKFVTAPTKTLAECVRMRRHVESSSLAAADAQKKLRAGTAPYNGILLSHARFGLTLEELRAEFAATLTSTPTLAFDISFLPSEEIALKARAATASLAIPAPAIEAALKSLKPALLSLTSSKHLAASLQLCALDASLNILRREVDSAADGDGWSQVAAKAAAPRVAPRLGGVDGGEKGEGDAAEKGEGDAAEKGDGDGAEKRDRDGAEKRDRDGAEKREGDGAEKREGDGAEKREGDGAEKREGDGAEKIEGDGAEKIEGDGAEIGAGGGDALGGLVAGAGGQEDGVVDDEKEELPVAEDRPASSGEEAEVGGTAHQ</sequence>
<dbReference type="InterPro" id="IPR000073">
    <property type="entry name" value="AB_hydrolase_1"/>
</dbReference>
<dbReference type="InterPro" id="IPR036867">
    <property type="entry name" value="R3H_dom_sf"/>
</dbReference>
<evidence type="ECO:0000259" key="2">
    <source>
        <dbReference type="PROSITE" id="PS51061"/>
    </source>
</evidence>
<dbReference type="SUPFAM" id="SSF53474">
    <property type="entry name" value="alpha/beta-Hydrolases"/>
    <property type="match status" value="1"/>
</dbReference>
<accession>A0A1W5CT19</accession>
<feature type="compositionally biased region" description="Gly residues" evidence="1">
    <location>
        <begin position="647"/>
        <end position="668"/>
    </location>
</feature>
<dbReference type="Proteomes" id="UP000192927">
    <property type="component" value="Unassembled WGS sequence"/>
</dbReference>
<feature type="region of interest" description="Disordered" evidence="1">
    <location>
        <begin position="551"/>
        <end position="701"/>
    </location>
</feature>
<dbReference type="Gene3D" id="3.40.50.1820">
    <property type="entry name" value="alpha/beta hydrolase"/>
    <property type="match status" value="1"/>
</dbReference>
<dbReference type="PANTHER" id="PTHR12277">
    <property type="entry name" value="ALPHA/BETA HYDROLASE DOMAIN-CONTAINING PROTEIN"/>
    <property type="match status" value="1"/>
</dbReference>
<dbReference type="GO" id="GO:0003676">
    <property type="term" value="F:nucleic acid binding"/>
    <property type="evidence" value="ECO:0007669"/>
    <property type="project" value="UniProtKB-UniRule"/>
</dbReference>
<proteinExistence type="predicted"/>
<organism evidence="3 4">
    <name type="scientific">Lasallia pustulata</name>
    <dbReference type="NCBI Taxonomy" id="136370"/>
    <lineage>
        <taxon>Eukaryota</taxon>
        <taxon>Fungi</taxon>
        <taxon>Dikarya</taxon>
        <taxon>Ascomycota</taxon>
        <taxon>Pezizomycotina</taxon>
        <taxon>Lecanoromycetes</taxon>
        <taxon>OSLEUM clade</taxon>
        <taxon>Umbilicariomycetidae</taxon>
        <taxon>Umbilicariales</taxon>
        <taxon>Umbilicariaceae</taxon>
        <taxon>Lasallia</taxon>
    </lineage>
</organism>
<dbReference type="SMART" id="SM00393">
    <property type="entry name" value="R3H"/>
    <property type="match status" value="1"/>
</dbReference>
<dbReference type="Pfam" id="PF01424">
    <property type="entry name" value="R3H"/>
    <property type="match status" value="1"/>
</dbReference>
<evidence type="ECO:0000313" key="3">
    <source>
        <dbReference type="EMBL" id="SLM33961.1"/>
    </source>
</evidence>
<name>A0A1W5CT19_9LECA</name>
<dbReference type="FunFam" id="3.30.1370.50:FF:000006">
    <property type="entry name" value="NF-X1 finger transcription factor"/>
    <property type="match status" value="1"/>
</dbReference>
<dbReference type="InterPro" id="IPR029058">
    <property type="entry name" value="AB_hydrolase_fold"/>
</dbReference>
<reference evidence="4" key="1">
    <citation type="submission" date="2017-03" db="EMBL/GenBank/DDBJ databases">
        <authorList>
            <person name="Sharma R."/>
            <person name="Thines M."/>
        </authorList>
    </citation>
    <scope>NUCLEOTIDE SEQUENCE [LARGE SCALE GENOMIC DNA]</scope>
</reference>
<dbReference type="GO" id="GO:0016020">
    <property type="term" value="C:membrane"/>
    <property type="evidence" value="ECO:0007669"/>
    <property type="project" value="TreeGrafter"/>
</dbReference>
<evidence type="ECO:0000313" key="4">
    <source>
        <dbReference type="Proteomes" id="UP000192927"/>
    </source>
</evidence>
<dbReference type="EMBL" id="FWEW01000197">
    <property type="protein sequence ID" value="SLM33961.1"/>
    <property type="molecule type" value="Genomic_DNA"/>
</dbReference>
<dbReference type="InterPro" id="IPR001374">
    <property type="entry name" value="R3H_dom"/>
</dbReference>
<feature type="domain" description="R3H" evidence="2">
    <location>
        <begin position="323"/>
        <end position="386"/>
    </location>
</feature>
<dbReference type="Gene3D" id="3.30.1370.50">
    <property type="entry name" value="R3H-like domain"/>
    <property type="match status" value="1"/>
</dbReference>
<feature type="compositionally biased region" description="Basic and acidic residues" evidence="1">
    <location>
        <begin position="558"/>
        <end position="644"/>
    </location>
</feature>
<dbReference type="SUPFAM" id="SSF82708">
    <property type="entry name" value="R3H domain"/>
    <property type="match status" value="1"/>
</dbReference>
<evidence type="ECO:0000256" key="1">
    <source>
        <dbReference type="SAM" id="MobiDB-lite"/>
    </source>
</evidence>
<dbReference type="PANTHER" id="PTHR12277:SF81">
    <property type="entry name" value="PROTEIN ABHD13"/>
    <property type="match status" value="1"/>
</dbReference>
<protein>
    <submittedName>
        <fullName evidence="3">Bem46 family protein</fullName>
    </submittedName>
</protein>
<dbReference type="Pfam" id="PF00561">
    <property type="entry name" value="Abhydrolase_1"/>
    <property type="match status" value="1"/>
</dbReference>
<dbReference type="PROSITE" id="PS51061">
    <property type="entry name" value="R3H"/>
    <property type="match status" value="1"/>
</dbReference>
<dbReference type="AlphaFoldDB" id="A0A1W5CT19"/>